<organism evidence="3 4">
    <name type="scientific">Adineta ricciae</name>
    <name type="common">Rotifer</name>
    <dbReference type="NCBI Taxonomy" id="249248"/>
    <lineage>
        <taxon>Eukaryota</taxon>
        <taxon>Metazoa</taxon>
        <taxon>Spiralia</taxon>
        <taxon>Gnathifera</taxon>
        <taxon>Rotifera</taxon>
        <taxon>Eurotatoria</taxon>
        <taxon>Bdelloidea</taxon>
        <taxon>Adinetida</taxon>
        <taxon>Adinetidae</taxon>
        <taxon>Adineta</taxon>
    </lineage>
</organism>
<dbReference type="SUPFAM" id="SSF51206">
    <property type="entry name" value="cAMP-binding domain-like"/>
    <property type="match status" value="2"/>
</dbReference>
<dbReference type="CDD" id="cd00038">
    <property type="entry name" value="CAP_ED"/>
    <property type="match status" value="1"/>
</dbReference>
<dbReference type="PANTHER" id="PTHR23011:SF28">
    <property type="entry name" value="CYCLIC NUCLEOTIDE-BINDING DOMAIN CONTAINING PROTEIN"/>
    <property type="match status" value="1"/>
</dbReference>
<evidence type="ECO:0000256" key="1">
    <source>
        <dbReference type="SAM" id="MobiDB-lite"/>
    </source>
</evidence>
<gene>
    <name evidence="3" type="ORF">EDS130_LOCUS12276</name>
</gene>
<dbReference type="Pfam" id="PF00027">
    <property type="entry name" value="cNMP_binding"/>
    <property type="match status" value="1"/>
</dbReference>
<dbReference type="PROSITE" id="PS50042">
    <property type="entry name" value="CNMP_BINDING_3"/>
    <property type="match status" value="1"/>
</dbReference>
<dbReference type="OrthoDB" id="166212at2759"/>
<feature type="compositionally biased region" description="Polar residues" evidence="1">
    <location>
        <begin position="13"/>
        <end position="23"/>
    </location>
</feature>
<dbReference type="InterPro" id="IPR018490">
    <property type="entry name" value="cNMP-bd_dom_sf"/>
</dbReference>
<evidence type="ECO:0000313" key="4">
    <source>
        <dbReference type="Proteomes" id="UP000663852"/>
    </source>
</evidence>
<feature type="region of interest" description="Disordered" evidence="1">
    <location>
        <begin position="1"/>
        <end position="23"/>
    </location>
</feature>
<feature type="domain" description="Cyclic nucleotide-binding" evidence="2">
    <location>
        <begin position="153"/>
        <end position="257"/>
    </location>
</feature>
<evidence type="ECO:0000259" key="2">
    <source>
        <dbReference type="PROSITE" id="PS50042"/>
    </source>
</evidence>
<comment type="caution">
    <text evidence="3">The sequence shown here is derived from an EMBL/GenBank/DDBJ whole genome shotgun (WGS) entry which is preliminary data.</text>
</comment>
<dbReference type="PANTHER" id="PTHR23011">
    <property type="entry name" value="CYCLIC NUCLEOTIDE-BINDING DOMAIN CONTAINING PROTEIN"/>
    <property type="match status" value="1"/>
</dbReference>
<dbReference type="PROSITE" id="PS00889">
    <property type="entry name" value="CNMP_BINDING_2"/>
    <property type="match status" value="1"/>
</dbReference>
<protein>
    <recommendedName>
        <fullName evidence="2">Cyclic nucleotide-binding domain-containing protein</fullName>
    </recommendedName>
</protein>
<evidence type="ECO:0000313" key="3">
    <source>
        <dbReference type="EMBL" id="CAF0949850.1"/>
    </source>
</evidence>
<dbReference type="InterPro" id="IPR000595">
    <property type="entry name" value="cNMP-bd_dom"/>
</dbReference>
<feature type="compositionally biased region" description="Low complexity" evidence="1">
    <location>
        <begin position="536"/>
        <end position="554"/>
    </location>
</feature>
<dbReference type="Proteomes" id="UP000663852">
    <property type="component" value="Unassembled WGS sequence"/>
</dbReference>
<dbReference type="EMBL" id="CAJNOJ010000046">
    <property type="protein sequence ID" value="CAF0949850.1"/>
    <property type="molecule type" value="Genomic_DNA"/>
</dbReference>
<sequence>MSSRGATPGSFHRTGTQNSIQHQHLTLSLRTKRRPSVHHEYYHKRLWKFLRLVRYAIRVCLIIRKYAIDSLREQKEELCDNTEILFDLSKFRRPVEETIGRNIRKILKSDPATRTEEDIRLAVVGLGQTISSFTEFPLQRQYALARIGVLEEFERGRVILREGHRAKNFYLIVDGVTDVYKLRENPLTHTVSSRLVAALKKGSSFGEVALINDQRRTATVSCHTDVTMLAIEQEDFIKIFMAHDTETEPDFITFLRQIPQFRGFPIDKIPHNNPNICQVVYYRAGTLMCKDSNEDEWIYIVRTGSCRVIKALTQVTPKLKTLKKPRIIYDNFGSQRVSEYSMKALGAFNKPKTPVATARCYTEIEQIREKSVFGLVSVVFGQLKNALSVTLVSDGAECIRILKSFFIKMTPESLFDRLRREVRPYVTDEELQKKLQLQVSVRSFNDDDYGSIVWYVQRSRTLDEYIEEIFLGFGNALIYPDIDWSVFENADRYLLRDDSAWITRLSQDFWWNLERISELSNKPLHLVEQLNSMKISSQQQQQQQQIPSSSSMQSNGNPTRKIVGQRSPITRPNPNNIPDKAHFSSIYDQDIEYNPFQSKITFDNNIWTNYSQQAIPWQ</sequence>
<feature type="compositionally biased region" description="Polar residues" evidence="1">
    <location>
        <begin position="567"/>
        <end position="576"/>
    </location>
</feature>
<name>A0A814D794_ADIRI</name>
<accession>A0A814D794</accession>
<proteinExistence type="predicted"/>
<dbReference type="AlphaFoldDB" id="A0A814D794"/>
<dbReference type="SMART" id="SM00100">
    <property type="entry name" value="cNMP"/>
    <property type="match status" value="1"/>
</dbReference>
<feature type="region of interest" description="Disordered" evidence="1">
    <location>
        <begin position="536"/>
        <end position="581"/>
    </location>
</feature>
<reference evidence="3" key="1">
    <citation type="submission" date="2021-02" db="EMBL/GenBank/DDBJ databases">
        <authorList>
            <person name="Nowell W R."/>
        </authorList>
    </citation>
    <scope>NUCLEOTIDE SEQUENCE</scope>
</reference>
<dbReference type="Gene3D" id="2.60.120.10">
    <property type="entry name" value="Jelly Rolls"/>
    <property type="match status" value="2"/>
</dbReference>
<dbReference type="InterPro" id="IPR014710">
    <property type="entry name" value="RmlC-like_jellyroll"/>
</dbReference>
<dbReference type="InterPro" id="IPR018488">
    <property type="entry name" value="cNMP-bd_CS"/>
</dbReference>